<evidence type="ECO:0000313" key="2">
    <source>
        <dbReference type="EMBL" id="GAA4443997.1"/>
    </source>
</evidence>
<sequence length="426" mass="48869">MNPHHPYQITPIYLDKQQALPELDFNRQGHYLVLWWKEIVLGHLFLKPGRPLPEEELYHRLVEAVAPAVAFYAKEQPQNGQWQEWALQNDLSRWAFFLDAVMAPWIAADMPGSVPVTVVICTRNRAGALKHCLDSIKRMACQPAEIIVVDNARENDATESLVGTYDGILYIDEPTPGLSYARNTGLRKASSPIIAYTDDDVLVHQDWIYRVWETFAGSEVAAMTGLVIASELQAETQLIFEKHWSFNRGYTDTIYNAAYFKKHLSKGPPVWRIGAGANMAFRKGIFEEVGLFDERLGAGASGCSEDSEMWYRILLKRHTILYNPRAIAFHRHRQDIKALHSQLYSYMRGFAAAALIQQSQYQQAGYKRRLFLDMPRYYGKLLYSGFPGYRFRFKTLGSEIRGILSGILFYIQHRRRPAYTKHPAQA</sequence>
<dbReference type="RefSeq" id="WP_345162749.1">
    <property type="nucleotide sequence ID" value="NZ_BAABHC010000039.1"/>
</dbReference>
<reference evidence="3" key="1">
    <citation type="journal article" date="2019" name="Int. J. Syst. Evol. Microbiol.">
        <title>The Global Catalogue of Microorganisms (GCM) 10K type strain sequencing project: providing services to taxonomists for standard genome sequencing and annotation.</title>
        <authorList>
            <consortium name="The Broad Institute Genomics Platform"/>
            <consortium name="The Broad Institute Genome Sequencing Center for Infectious Disease"/>
            <person name="Wu L."/>
            <person name="Ma J."/>
        </authorList>
    </citation>
    <scope>NUCLEOTIDE SEQUENCE [LARGE SCALE GENOMIC DNA]</scope>
    <source>
        <strain evidence="3">JCM 17926</strain>
    </source>
</reference>
<name>A0ABP8M3W8_9BACT</name>
<dbReference type="EMBL" id="BAABHC010000039">
    <property type="protein sequence ID" value="GAA4443997.1"/>
    <property type="molecule type" value="Genomic_DNA"/>
</dbReference>
<dbReference type="InterPro" id="IPR001173">
    <property type="entry name" value="Glyco_trans_2-like"/>
</dbReference>
<dbReference type="InterPro" id="IPR029044">
    <property type="entry name" value="Nucleotide-diphossugar_trans"/>
</dbReference>
<accession>A0ABP8M3W8</accession>
<dbReference type="SUPFAM" id="SSF53448">
    <property type="entry name" value="Nucleotide-diphospho-sugar transferases"/>
    <property type="match status" value="1"/>
</dbReference>
<evidence type="ECO:0000313" key="3">
    <source>
        <dbReference type="Proteomes" id="UP001500552"/>
    </source>
</evidence>
<dbReference type="Proteomes" id="UP001500552">
    <property type="component" value="Unassembled WGS sequence"/>
</dbReference>
<dbReference type="Pfam" id="PF00535">
    <property type="entry name" value="Glycos_transf_2"/>
    <property type="match status" value="1"/>
</dbReference>
<organism evidence="2 3">
    <name type="scientific">Pontibacter saemangeumensis</name>
    <dbReference type="NCBI Taxonomy" id="1084525"/>
    <lineage>
        <taxon>Bacteria</taxon>
        <taxon>Pseudomonadati</taxon>
        <taxon>Bacteroidota</taxon>
        <taxon>Cytophagia</taxon>
        <taxon>Cytophagales</taxon>
        <taxon>Hymenobacteraceae</taxon>
        <taxon>Pontibacter</taxon>
    </lineage>
</organism>
<comment type="caution">
    <text evidence="2">The sequence shown here is derived from an EMBL/GenBank/DDBJ whole genome shotgun (WGS) entry which is preliminary data.</text>
</comment>
<dbReference type="InterPro" id="IPR050834">
    <property type="entry name" value="Glycosyltransf_2"/>
</dbReference>
<dbReference type="PANTHER" id="PTHR43685">
    <property type="entry name" value="GLYCOSYLTRANSFERASE"/>
    <property type="match status" value="1"/>
</dbReference>
<keyword evidence="3" id="KW-1185">Reference proteome</keyword>
<dbReference type="Gene3D" id="3.90.550.10">
    <property type="entry name" value="Spore Coat Polysaccharide Biosynthesis Protein SpsA, Chain A"/>
    <property type="match status" value="1"/>
</dbReference>
<evidence type="ECO:0000259" key="1">
    <source>
        <dbReference type="Pfam" id="PF00535"/>
    </source>
</evidence>
<proteinExistence type="predicted"/>
<gene>
    <name evidence="2" type="ORF">GCM10023188_45350</name>
</gene>
<feature type="domain" description="Glycosyltransferase 2-like" evidence="1">
    <location>
        <begin position="117"/>
        <end position="289"/>
    </location>
</feature>
<dbReference type="PANTHER" id="PTHR43685:SF2">
    <property type="entry name" value="GLYCOSYLTRANSFERASE 2-LIKE DOMAIN-CONTAINING PROTEIN"/>
    <property type="match status" value="1"/>
</dbReference>
<protein>
    <recommendedName>
        <fullName evidence="1">Glycosyltransferase 2-like domain-containing protein</fullName>
    </recommendedName>
</protein>
<dbReference type="CDD" id="cd00761">
    <property type="entry name" value="Glyco_tranf_GTA_type"/>
    <property type="match status" value="1"/>
</dbReference>